<keyword evidence="3" id="KW-1185">Reference proteome</keyword>
<keyword evidence="1" id="KW-0812">Transmembrane</keyword>
<evidence type="ECO:0000313" key="3">
    <source>
        <dbReference type="Proteomes" id="UP001526147"/>
    </source>
</evidence>
<sequence length="67" mass="7713">MDYNPKKISIEEARVSGVNMNFELIAITCNIGYCYICLFPLSKIFETAKKLNKQKSALLKQWECSFS</sequence>
<evidence type="ECO:0000313" key="2">
    <source>
        <dbReference type="EMBL" id="MCV9884980.1"/>
    </source>
</evidence>
<dbReference type="Proteomes" id="UP001526147">
    <property type="component" value="Unassembled WGS sequence"/>
</dbReference>
<evidence type="ECO:0000256" key="1">
    <source>
        <dbReference type="SAM" id="Phobius"/>
    </source>
</evidence>
<feature type="transmembrane region" description="Helical" evidence="1">
    <location>
        <begin position="24"/>
        <end position="45"/>
    </location>
</feature>
<keyword evidence="1" id="KW-1133">Transmembrane helix</keyword>
<comment type="caution">
    <text evidence="2">The sequence shown here is derived from an EMBL/GenBank/DDBJ whole genome shotgun (WGS) entry which is preliminary data.</text>
</comment>
<proteinExistence type="predicted"/>
<protein>
    <submittedName>
        <fullName evidence="2">Uncharacterized protein</fullName>
    </submittedName>
</protein>
<gene>
    <name evidence="2" type="ORF">OIH86_04885</name>
</gene>
<reference evidence="2 3" key="1">
    <citation type="submission" date="2022-10" db="EMBL/GenBank/DDBJ databases">
        <title>Draft genome assembly of moderately radiation resistant bacterium Metabacillus halosaccharovorans.</title>
        <authorList>
            <person name="Pal S."/>
            <person name="Gopinathan A."/>
        </authorList>
    </citation>
    <scope>NUCLEOTIDE SEQUENCE [LARGE SCALE GENOMIC DNA]</scope>
    <source>
        <strain evidence="2 3">VITHBRA001</strain>
    </source>
</reference>
<name>A0ABT3DD68_9BACI</name>
<organism evidence="2 3">
    <name type="scientific">Metabacillus halosaccharovorans</name>
    <dbReference type="NCBI Taxonomy" id="930124"/>
    <lineage>
        <taxon>Bacteria</taxon>
        <taxon>Bacillati</taxon>
        <taxon>Bacillota</taxon>
        <taxon>Bacilli</taxon>
        <taxon>Bacillales</taxon>
        <taxon>Bacillaceae</taxon>
        <taxon>Metabacillus</taxon>
    </lineage>
</organism>
<dbReference type="RefSeq" id="WP_264141854.1">
    <property type="nucleotide sequence ID" value="NZ_JAOYEY010000025.1"/>
</dbReference>
<keyword evidence="1" id="KW-0472">Membrane</keyword>
<dbReference type="EMBL" id="JAOYEY010000025">
    <property type="protein sequence ID" value="MCV9884980.1"/>
    <property type="molecule type" value="Genomic_DNA"/>
</dbReference>
<accession>A0ABT3DD68</accession>